<organism evidence="8 9">
    <name type="scientific">Ridgeia piscesae</name>
    <name type="common">Tubeworm</name>
    <dbReference type="NCBI Taxonomy" id="27915"/>
    <lineage>
        <taxon>Eukaryota</taxon>
        <taxon>Metazoa</taxon>
        <taxon>Spiralia</taxon>
        <taxon>Lophotrochozoa</taxon>
        <taxon>Annelida</taxon>
        <taxon>Polychaeta</taxon>
        <taxon>Sedentaria</taxon>
        <taxon>Canalipalpata</taxon>
        <taxon>Sabellida</taxon>
        <taxon>Siboglinidae</taxon>
        <taxon>Ridgeia</taxon>
    </lineage>
</organism>
<comment type="caution">
    <text evidence="8">The sequence shown here is derived from an EMBL/GenBank/DDBJ whole genome shotgun (WGS) entry which is preliminary data.</text>
</comment>
<dbReference type="SUPFAM" id="SSF50249">
    <property type="entry name" value="Nucleic acid-binding proteins"/>
    <property type="match status" value="1"/>
</dbReference>
<sequence length="388" mass="43871">MERCCHCLVRRLLSSRSTFQSIIIKGYPKYSTQSEAVHVQSAETYQSNAVSPPNSFCGRSHSCGELTSSQVGETVTLCGWLQFQRMGGRFITLRDAYGTTQVTITDDKQGLAEMCSKLGYESVLTVEGTVASRPEGQHNKEMVTGAIEVLASDITVLNPCRKDLPFQMHDFHKVRESLRLEYRYLDLRHTQIQRNLRLRSKVIMKARDYLCNQHGFVDVETPTLFRKTPGGAKEFVVPTHTPGMYYTLPQSPQQFKQLLMVGGLDRYMQIARCYRDETAKPDRQPEFTQVDIEMSFASQENIKGLTEGLLEAMWPDTEWGRLQTPFPRMTYADAMGQYGIDKPDTRFEMKLTDVTPLVADCGLEVVANAASKHPEYSVKAVNFQDAGV</sequence>
<reference evidence="8" key="1">
    <citation type="journal article" date="2023" name="Mol. Biol. Evol.">
        <title>Third-Generation Sequencing Reveals the Adaptive Role of the Epigenome in Three Deep-Sea Polychaetes.</title>
        <authorList>
            <person name="Perez M."/>
            <person name="Aroh O."/>
            <person name="Sun Y."/>
            <person name="Lan Y."/>
            <person name="Juniper S.K."/>
            <person name="Young C.R."/>
            <person name="Angers B."/>
            <person name="Qian P.Y."/>
        </authorList>
    </citation>
    <scope>NUCLEOTIDE SEQUENCE</scope>
    <source>
        <strain evidence="8">R07B-5</strain>
    </source>
</reference>
<dbReference type="GO" id="GO:0006422">
    <property type="term" value="P:aspartyl-tRNA aminoacylation"/>
    <property type="evidence" value="ECO:0007669"/>
    <property type="project" value="TreeGrafter"/>
</dbReference>
<proteinExistence type="inferred from homology"/>
<dbReference type="InterPro" id="IPR004115">
    <property type="entry name" value="GAD-like_sf"/>
</dbReference>
<keyword evidence="2" id="KW-0436">Ligase</keyword>
<evidence type="ECO:0000313" key="8">
    <source>
        <dbReference type="EMBL" id="KAK2188486.1"/>
    </source>
</evidence>
<dbReference type="Proteomes" id="UP001209878">
    <property type="component" value="Unassembled WGS sequence"/>
</dbReference>
<keyword evidence="9" id="KW-1185">Reference proteome</keyword>
<keyword evidence="5" id="KW-0648">Protein biosynthesis</keyword>
<evidence type="ECO:0000256" key="2">
    <source>
        <dbReference type="ARBA" id="ARBA00022598"/>
    </source>
</evidence>
<dbReference type="Gene3D" id="3.30.930.10">
    <property type="entry name" value="Bira Bifunctional Protein, Domain 2"/>
    <property type="match status" value="1"/>
</dbReference>
<name>A0AAD9P5P3_RIDPI</name>
<dbReference type="InterPro" id="IPR006195">
    <property type="entry name" value="aa-tRNA-synth_II"/>
</dbReference>
<evidence type="ECO:0000256" key="3">
    <source>
        <dbReference type="ARBA" id="ARBA00022741"/>
    </source>
</evidence>
<dbReference type="Gene3D" id="3.30.1360.30">
    <property type="entry name" value="GAD-like domain"/>
    <property type="match status" value="1"/>
</dbReference>
<evidence type="ECO:0000256" key="1">
    <source>
        <dbReference type="ARBA" id="ARBA00006303"/>
    </source>
</evidence>
<evidence type="ECO:0000256" key="5">
    <source>
        <dbReference type="ARBA" id="ARBA00022917"/>
    </source>
</evidence>
<protein>
    <recommendedName>
        <fullName evidence="7">Aminoacyl-transfer RNA synthetases class-II family profile domain-containing protein</fullName>
    </recommendedName>
</protein>
<feature type="domain" description="Aminoacyl-transfer RNA synthetases class-II family profile" evidence="7">
    <location>
        <begin position="196"/>
        <end position="383"/>
    </location>
</feature>
<dbReference type="GO" id="GO:0005739">
    <property type="term" value="C:mitochondrion"/>
    <property type="evidence" value="ECO:0007669"/>
    <property type="project" value="TreeGrafter"/>
</dbReference>
<dbReference type="PROSITE" id="PS50862">
    <property type="entry name" value="AA_TRNA_LIGASE_II"/>
    <property type="match status" value="1"/>
</dbReference>
<dbReference type="InterPro" id="IPR047089">
    <property type="entry name" value="Asp-tRNA-ligase_1_N"/>
</dbReference>
<dbReference type="Pfam" id="PF00152">
    <property type="entry name" value="tRNA-synt_2"/>
    <property type="match status" value="1"/>
</dbReference>
<evidence type="ECO:0000313" key="9">
    <source>
        <dbReference type="Proteomes" id="UP001209878"/>
    </source>
</evidence>
<dbReference type="Pfam" id="PF01336">
    <property type="entry name" value="tRNA_anti-codon"/>
    <property type="match status" value="1"/>
</dbReference>
<evidence type="ECO:0000256" key="4">
    <source>
        <dbReference type="ARBA" id="ARBA00022840"/>
    </source>
</evidence>
<accession>A0AAD9P5P3</accession>
<evidence type="ECO:0000259" key="7">
    <source>
        <dbReference type="PROSITE" id="PS50862"/>
    </source>
</evidence>
<keyword evidence="6" id="KW-0030">Aminoacyl-tRNA synthetase</keyword>
<dbReference type="PANTHER" id="PTHR22594:SF5">
    <property type="entry name" value="ASPARTATE--TRNA LIGASE, MITOCHONDRIAL"/>
    <property type="match status" value="1"/>
</dbReference>
<keyword evidence="3" id="KW-0547">Nucleotide-binding</keyword>
<dbReference type="InterPro" id="IPR002312">
    <property type="entry name" value="Asp/Asn-tRNA-synth_IIb"/>
</dbReference>
<dbReference type="CDD" id="cd04317">
    <property type="entry name" value="EcAspRS_like_N"/>
    <property type="match status" value="1"/>
</dbReference>
<comment type="similarity">
    <text evidence="1">Belongs to the class-II aminoacyl-tRNA synthetase family. Type 1 subfamily.</text>
</comment>
<dbReference type="GO" id="GO:0003676">
    <property type="term" value="F:nucleic acid binding"/>
    <property type="evidence" value="ECO:0007669"/>
    <property type="project" value="InterPro"/>
</dbReference>
<dbReference type="PRINTS" id="PR01042">
    <property type="entry name" value="TRNASYNTHASP"/>
</dbReference>
<dbReference type="GO" id="GO:0005524">
    <property type="term" value="F:ATP binding"/>
    <property type="evidence" value="ECO:0007669"/>
    <property type="project" value="UniProtKB-KW"/>
</dbReference>
<dbReference type="InterPro" id="IPR004365">
    <property type="entry name" value="NA-bd_OB_tRNA"/>
</dbReference>
<dbReference type="EMBL" id="JAODUO010000131">
    <property type="protein sequence ID" value="KAK2188486.1"/>
    <property type="molecule type" value="Genomic_DNA"/>
</dbReference>
<keyword evidence="4" id="KW-0067">ATP-binding</keyword>
<evidence type="ECO:0000256" key="6">
    <source>
        <dbReference type="ARBA" id="ARBA00023146"/>
    </source>
</evidence>
<gene>
    <name evidence="8" type="ORF">NP493_131g05000</name>
</gene>
<dbReference type="InterPro" id="IPR045864">
    <property type="entry name" value="aa-tRNA-synth_II/BPL/LPL"/>
</dbReference>
<dbReference type="AlphaFoldDB" id="A0AAD9P5P3"/>
<dbReference type="PANTHER" id="PTHR22594">
    <property type="entry name" value="ASPARTYL/LYSYL-TRNA SYNTHETASE"/>
    <property type="match status" value="1"/>
</dbReference>
<dbReference type="InterPro" id="IPR012340">
    <property type="entry name" value="NA-bd_OB-fold"/>
</dbReference>
<dbReference type="Gene3D" id="2.40.50.140">
    <property type="entry name" value="Nucleic acid-binding proteins"/>
    <property type="match status" value="1"/>
</dbReference>
<dbReference type="InterPro" id="IPR004364">
    <property type="entry name" value="Aa-tRNA-synt_II"/>
</dbReference>
<dbReference type="SUPFAM" id="SSF55681">
    <property type="entry name" value="Class II aaRS and biotin synthetases"/>
    <property type="match status" value="1"/>
</dbReference>
<dbReference type="GO" id="GO:0004815">
    <property type="term" value="F:aspartate-tRNA ligase activity"/>
    <property type="evidence" value="ECO:0007669"/>
    <property type="project" value="TreeGrafter"/>
</dbReference>